<dbReference type="KEGG" id="svp:Pan189_06540"/>
<gene>
    <name evidence="1" type="ORF">Pan189_06540</name>
</gene>
<keyword evidence="2" id="KW-1185">Reference proteome</keyword>
<proteinExistence type="predicted"/>
<dbReference type="OrthoDB" id="214626at2"/>
<name>A0A517QXI5_9PLAN</name>
<sequence length="105" mass="11371">MKYLFLLFFGIALGAGGMWAGYNYHVVRTGEEFLFVGKASPTLRDLYADVRDWNARDWSDHAVLTKSMVDSGHGELVVKEAATGVLGDLFRLGGAALGAEGTSTR</sequence>
<dbReference type="AlphaFoldDB" id="A0A517QXI5"/>
<protein>
    <submittedName>
        <fullName evidence="1">Uncharacterized protein</fullName>
    </submittedName>
</protein>
<evidence type="ECO:0000313" key="1">
    <source>
        <dbReference type="EMBL" id="QDT36298.1"/>
    </source>
</evidence>
<dbReference type="Proteomes" id="UP000317318">
    <property type="component" value="Chromosome"/>
</dbReference>
<reference evidence="1 2" key="1">
    <citation type="submission" date="2019-02" db="EMBL/GenBank/DDBJ databases">
        <title>Deep-cultivation of Planctomycetes and their phenomic and genomic characterization uncovers novel biology.</title>
        <authorList>
            <person name="Wiegand S."/>
            <person name="Jogler M."/>
            <person name="Boedeker C."/>
            <person name="Pinto D."/>
            <person name="Vollmers J."/>
            <person name="Rivas-Marin E."/>
            <person name="Kohn T."/>
            <person name="Peeters S.H."/>
            <person name="Heuer A."/>
            <person name="Rast P."/>
            <person name="Oberbeckmann S."/>
            <person name="Bunk B."/>
            <person name="Jeske O."/>
            <person name="Meyerdierks A."/>
            <person name="Storesund J.E."/>
            <person name="Kallscheuer N."/>
            <person name="Luecker S."/>
            <person name="Lage O.M."/>
            <person name="Pohl T."/>
            <person name="Merkel B.J."/>
            <person name="Hornburger P."/>
            <person name="Mueller R.-W."/>
            <person name="Bruemmer F."/>
            <person name="Labrenz M."/>
            <person name="Spormann A.M."/>
            <person name="Op den Camp H."/>
            <person name="Overmann J."/>
            <person name="Amann R."/>
            <person name="Jetten M.S.M."/>
            <person name="Mascher T."/>
            <person name="Medema M.H."/>
            <person name="Devos D.P."/>
            <person name="Kaster A.-K."/>
            <person name="Ovreas L."/>
            <person name="Rohde M."/>
            <person name="Galperin M.Y."/>
            <person name="Jogler C."/>
        </authorList>
    </citation>
    <scope>NUCLEOTIDE SEQUENCE [LARGE SCALE GENOMIC DNA]</scope>
    <source>
        <strain evidence="1 2">Pan189</strain>
    </source>
</reference>
<evidence type="ECO:0000313" key="2">
    <source>
        <dbReference type="Proteomes" id="UP000317318"/>
    </source>
</evidence>
<organism evidence="1 2">
    <name type="scientific">Stratiformator vulcanicus</name>
    <dbReference type="NCBI Taxonomy" id="2527980"/>
    <lineage>
        <taxon>Bacteria</taxon>
        <taxon>Pseudomonadati</taxon>
        <taxon>Planctomycetota</taxon>
        <taxon>Planctomycetia</taxon>
        <taxon>Planctomycetales</taxon>
        <taxon>Planctomycetaceae</taxon>
        <taxon>Stratiformator</taxon>
    </lineage>
</organism>
<accession>A0A517QXI5</accession>
<dbReference type="EMBL" id="CP036268">
    <property type="protein sequence ID" value="QDT36298.1"/>
    <property type="molecule type" value="Genomic_DNA"/>
</dbReference>
<dbReference type="RefSeq" id="WP_145362510.1">
    <property type="nucleotide sequence ID" value="NZ_CP036268.1"/>
</dbReference>